<dbReference type="OrthoDB" id="1113353at2759"/>
<proteinExistence type="predicted"/>
<evidence type="ECO:0000256" key="1">
    <source>
        <dbReference type="SAM" id="Phobius"/>
    </source>
</evidence>
<keyword evidence="1" id="KW-1133">Transmembrane helix</keyword>
<evidence type="ECO:0000313" key="2">
    <source>
        <dbReference type="EMBL" id="EOA39330.1"/>
    </source>
</evidence>
<keyword evidence="1" id="KW-0472">Membrane</keyword>
<organism evidence="2 3">
    <name type="scientific">Capsella rubella</name>
    <dbReference type="NCBI Taxonomy" id="81985"/>
    <lineage>
        <taxon>Eukaryota</taxon>
        <taxon>Viridiplantae</taxon>
        <taxon>Streptophyta</taxon>
        <taxon>Embryophyta</taxon>
        <taxon>Tracheophyta</taxon>
        <taxon>Spermatophyta</taxon>
        <taxon>Magnoliopsida</taxon>
        <taxon>eudicotyledons</taxon>
        <taxon>Gunneridae</taxon>
        <taxon>Pentapetalae</taxon>
        <taxon>rosids</taxon>
        <taxon>malvids</taxon>
        <taxon>Brassicales</taxon>
        <taxon>Brassicaceae</taxon>
        <taxon>Camelineae</taxon>
        <taxon>Capsella</taxon>
    </lineage>
</organism>
<name>R0IL88_9BRAS</name>
<reference evidence="3" key="1">
    <citation type="journal article" date="2013" name="Nat. Genet.">
        <title>The Capsella rubella genome and the genomic consequences of rapid mating system evolution.</title>
        <authorList>
            <person name="Slotte T."/>
            <person name="Hazzouri K.M."/>
            <person name="Agren J.A."/>
            <person name="Koenig D."/>
            <person name="Maumus F."/>
            <person name="Guo Y.L."/>
            <person name="Steige K."/>
            <person name="Platts A.E."/>
            <person name="Escobar J.S."/>
            <person name="Newman L.K."/>
            <person name="Wang W."/>
            <person name="Mandakova T."/>
            <person name="Vello E."/>
            <person name="Smith L.M."/>
            <person name="Henz S.R."/>
            <person name="Steffen J."/>
            <person name="Takuno S."/>
            <person name="Brandvain Y."/>
            <person name="Coop G."/>
            <person name="Andolfatto P."/>
            <person name="Hu T.T."/>
            <person name="Blanchette M."/>
            <person name="Clark R.M."/>
            <person name="Quesneville H."/>
            <person name="Nordborg M."/>
            <person name="Gaut B.S."/>
            <person name="Lysak M.A."/>
            <person name="Jenkins J."/>
            <person name="Grimwood J."/>
            <person name="Chapman J."/>
            <person name="Prochnik S."/>
            <person name="Shu S."/>
            <person name="Rokhsar D."/>
            <person name="Schmutz J."/>
            <person name="Weigel D."/>
            <person name="Wright S.I."/>
        </authorList>
    </citation>
    <scope>NUCLEOTIDE SEQUENCE [LARGE SCALE GENOMIC DNA]</scope>
    <source>
        <strain evidence="3">cv. Monte Gargano</strain>
    </source>
</reference>
<dbReference type="Proteomes" id="UP000029121">
    <property type="component" value="Unassembled WGS sequence"/>
</dbReference>
<evidence type="ECO:0000313" key="3">
    <source>
        <dbReference type="Proteomes" id="UP000029121"/>
    </source>
</evidence>
<dbReference type="KEGG" id="crb:17900338"/>
<feature type="transmembrane region" description="Helical" evidence="1">
    <location>
        <begin position="104"/>
        <end position="123"/>
    </location>
</feature>
<sequence length="127" mass="14498">MDDGGAIEIRRDEEQRERLEEIRRLNVRFLVAVALYLFTGVRKRAAGFIGSDPNSEDSVAFFWASKFNRAAEFSSLMVISTLITSTVAFEGPRRMRNLLVNCDIQLVLSFICLLISFAFSAYLCWFV</sequence>
<keyword evidence="3" id="KW-1185">Reference proteome</keyword>
<accession>R0IL88</accession>
<dbReference type="AlphaFoldDB" id="R0IL88"/>
<dbReference type="EMBL" id="KB870805">
    <property type="protein sequence ID" value="EOA39330.1"/>
    <property type="molecule type" value="Genomic_DNA"/>
</dbReference>
<feature type="transmembrane region" description="Helical" evidence="1">
    <location>
        <begin position="73"/>
        <end position="92"/>
    </location>
</feature>
<keyword evidence="1" id="KW-0812">Transmembrane</keyword>
<gene>
    <name evidence="2" type="ORF">CARUB_v10012374mg</name>
</gene>
<protein>
    <submittedName>
        <fullName evidence="2">Uncharacterized protein</fullName>
    </submittedName>
</protein>